<dbReference type="KEGG" id="slaa:EUU25_06185"/>
<feature type="transmembrane region" description="Helical" evidence="1">
    <location>
        <begin position="215"/>
        <end position="237"/>
    </location>
</feature>
<feature type="transmembrane region" description="Helical" evidence="1">
    <location>
        <begin position="77"/>
        <end position="97"/>
    </location>
</feature>
<evidence type="ECO:0000313" key="2">
    <source>
        <dbReference type="EMBL" id="QGY80239.1"/>
    </source>
</evidence>
<evidence type="ECO:0008006" key="4">
    <source>
        <dbReference type="Google" id="ProtNLM"/>
    </source>
</evidence>
<reference evidence="3" key="1">
    <citation type="submission" date="2019-01" db="EMBL/GenBank/DDBJ databases">
        <title>Sphingorhabdus lacus sp.nov., isolated from an oligotrophic freshwater lake.</title>
        <authorList>
            <person name="Park M."/>
        </authorList>
    </citation>
    <scope>NUCLEOTIDE SEQUENCE [LARGE SCALE GENOMIC DNA]</scope>
    <source>
        <strain evidence="3">IMCC1753</strain>
    </source>
</reference>
<gene>
    <name evidence="2" type="ORF">EUU25_06185</name>
</gene>
<sequence length="242" mass="26766">MRERSDILMGLLFAFLLIFLLGFIVHASPRFPGSLSGSLLGIAAALLMLVPLVHVAARRIPSFGKWLDLRISKRTLLSIHIYAGAFGPILALIHAAHKFESPLGIALTGTAILVVWSGFVGRYFLIQVSKAIRARESELAMLRLGLDAQPPKSEPPKGDASNGLSRWRFLFAPTDDLDPADLADAKQRAEALADTEYAVRAERAVSRLFGTWRTIHIATSTLLYALLLLHIWAGYYFGFRWL</sequence>
<feature type="transmembrane region" description="Helical" evidence="1">
    <location>
        <begin position="37"/>
        <end position="57"/>
    </location>
</feature>
<dbReference type="RefSeq" id="WP_158899263.1">
    <property type="nucleotide sequence ID" value="NZ_CP035733.1"/>
</dbReference>
<dbReference type="EMBL" id="CP035733">
    <property type="protein sequence ID" value="QGY80239.1"/>
    <property type="molecule type" value="Genomic_DNA"/>
</dbReference>
<name>A0A6I6L3W4_9SPHN</name>
<protein>
    <recommendedName>
        <fullName evidence="4">Iron reductase</fullName>
    </recommendedName>
</protein>
<keyword evidence="3" id="KW-1185">Reference proteome</keyword>
<keyword evidence="1" id="KW-0812">Transmembrane</keyword>
<evidence type="ECO:0000313" key="3">
    <source>
        <dbReference type="Proteomes" id="UP000428803"/>
    </source>
</evidence>
<accession>A0A6I6L3W4</accession>
<dbReference type="OrthoDB" id="128751at2"/>
<keyword evidence="1" id="KW-1133">Transmembrane helix</keyword>
<feature type="transmembrane region" description="Helical" evidence="1">
    <location>
        <begin position="103"/>
        <end position="125"/>
    </location>
</feature>
<dbReference type="AlphaFoldDB" id="A0A6I6L3W4"/>
<organism evidence="2 3">
    <name type="scientific">Sphingorhabdus lacus</name>
    <dbReference type="NCBI Taxonomy" id="392610"/>
    <lineage>
        <taxon>Bacteria</taxon>
        <taxon>Pseudomonadati</taxon>
        <taxon>Pseudomonadota</taxon>
        <taxon>Alphaproteobacteria</taxon>
        <taxon>Sphingomonadales</taxon>
        <taxon>Sphingomonadaceae</taxon>
        <taxon>Sphingorhabdus</taxon>
    </lineage>
</organism>
<proteinExistence type="predicted"/>
<dbReference type="Proteomes" id="UP000428803">
    <property type="component" value="Chromosome"/>
</dbReference>
<evidence type="ECO:0000256" key="1">
    <source>
        <dbReference type="SAM" id="Phobius"/>
    </source>
</evidence>
<keyword evidence="1" id="KW-0472">Membrane</keyword>